<proteinExistence type="predicted"/>
<reference evidence="1" key="1">
    <citation type="submission" date="2017-09" db="EMBL/GenBank/DDBJ databases">
        <authorList>
            <person name="Ehlers B."/>
            <person name="Leendertz F.H."/>
        </authorList>
    </citation>
    <scope>NUCLEOTIDE SEQUENCE [LARGE SCALE GENOMIC DNA]</scope>
    <source>
        <strain evidence="1">WG-1MB</strain>
    </source>
</reference>
<evidence type="ECO:0000313" key="1">
    <source>
        <dbReference type="EMBL" id="SNY17100.1"/>
    </source>
</evidence>
<evidence type="ECO:0000313" key="2">
    <source>
        <dbReference type="EMBL" id="TCL11931.1"/>
    </source>
</evidence>
<dbReference type="Proteomes" id="UP000217726">
    <property type="component" value="Unassembled WGS sequence"/>
</dbReference>
<reference evidence="2 4" key="3">
    <citation type="submission" date="2019-03" db="EMBL/GenBank/DDBJ databases">
        <title>Subsurface microbial communities from deep shales in Ohio and West Virginia, USA.</title>
        <authorList>
            <person name="Wrighton K."/>
        </authorList>
    </citation>
    <scope>NUCLEOTIDE SEQUENCE [LARGE SCALE GENOMIC DNA]</scope>
    <source>
        <strain evidence="2 4">WG1_MB</strain>
    </source>
</reference>
<evidence type="ECO:0000313" key="3">
    <source>
        <dbReference type="Proteomes" id="UP000217726"/>
    </source>
</evidence>
<organism evidence="1 3">
    <name type="scientific">Methanohalophilus euhalobius</name>
    <dbReference type="NCBI Taxonomy" id="51203"/>
    <lineage>
        <taxon>Archaea</taxon>
        <taxon>Methanobacteriati</taxon>
        <taxon>Methanobacteriota</taxon>
        <taxon>Stenosarchaea group</taxon>
        <taxon>Methanomicrobia</taxon>
        <taxon>Methanosarcinales</taxon>
        <taxon>Methanosarcinaceae</taxon>
        <taxon>Methanohalophilus</taxon>
    </lineage>
</organism>
<dbReference type="AlphaFoldDB" id="A0A285G0J1"/>
<dbReference type="OrthoDB" id="378541at2157"/>
<evidence type="ECO:0000313" key="4">
    <source>
        <dbReference type="Proteomes" id="UP000295404"/>
    </source>
</evidence>
<dbReference type="EMBL" id="OBDR01000007">
    <property type="protein sequence ID" value="SNY17100.1"/>
    <property type="molecule type" value="Genomic_DNA"/>
</dbReference>
<dbReference type="RefSeq" id="WP_096712512.1">
    <property type="nucleotide sequence ID" value="NZ_OBDR01000007.1"/>
</dbReference>
<name>A0A285G0J1_9EURY</name>
<sequence>MNYTRRTRTDLLAGGGFLRAIIHTTVDRNTLLVIHRVMKERKCRKSAAVDHIVGEYERRKRKGRIDEVAERVIEKLADAGGRRV</sequence>
<reference evidence="3" key="2">
    <citation type="submission" date="2017-09" db="EMBL/GenBank/DDBJ databases">
        <authorList>
            <person name="Varghese N."/>
            <person name="Submissions S."/>
        </authorList>
    </citation>
    <scope>NUCLEOTIDE SEQUENCE [LARGE SCALE GENOMIC DNA]</scope>
    <source>
        <strain evidence="3">WG-1MB</strain>
    </source>
</reference>
<protein>
    <submittedName>
        <fullName evidence="1">Uncharacterized protein</fullName>
    </submittedName>
</protein>
<dbReference type="Proteomes" id="UP000295404">
    <property type="component" value="Unassembled WGS sequence"/>
</dbReference>
<accession>A0A285G0J1</accession>
<keyword evidence="3" id="KW-1185">Reference proteome</keyword>
<gene>
    <name evidence="2" type="ORF">C7960_1134</name>
    <name evidence="1" type="ORF">SAMN06295989_10716</name>
</gene>
<dbReference type="EMBL" id="SMMS01000001">
    <property type="protein sequence ID" value="TCL11931.1"/>
    <property type="molecule type" value="Genomic_DNA"/>
</dbReference>